<dbReference type="InterPro" id="IPR032782">
    <property type="entry name" value="KhpB_N"/>
</dbReference>
<dbReference type="InterPro" id="IPR015946">
    <property type="entry name" value="KH_dom-like_a/b"/>
</dbReference>
<dbReference type="OrthoDB" id="9794483at2"/>
<dbReference type="Proteomes" id="UP000215027">
    <property type="component" value="Chromosome I"/>
</dbReference>
<dbReference type="PROSITE" id="PS51061">
    <property type="entry name" value="R3H"/>
    <property type="match status" value="1"/>
</dbReference>
<evidence type="ECO:0000256" key="5">
    <source>
        <dbReference type="ARBA" id="ARBA00023316"/>
    </source>
</evidence>
<dbReference type="AlphaFoldDB" id="A0A160T8J6"/>
<dbReference type="SUPFAM" id="SSF82708">
    <property type="entry name" value="R3H domain"/>
    <property type="match status" value="1"/>
</dbReference>
<comment type="subcellular location">
    <subcellularLocation>
        <location evidence="6">Cytoplasm</location>
    </subcellularLocation>
</comment>
<keyword evidence="5 6" id="KW-0961">Cell wall biogenesis/degradation</keyword>
<dbReference type="InterPro" id="IPR036867">
    <property type="entry name" value="R3H_dom_sf"/>
</dbReference>
<dbReference type="GO" id="GO:0008360">
    <property type="term" value="P:regulation of cell shape"/>
    <property type="evidence" value="ECO:0007669"/>
    <property type="project" value="UniProtKB-KW"/>
</dbReference>
<dbReference type="CDD" id="cd02414">
    <property type="entry name" value="KH-II_Jag"/>
    <property type="match status" value="1"/>
</dbReference>
<gene>
    <name evidence="6" type="primary">khpB</name>
    <name evidence="6" type="synonym">eloR</name>
    <name evidence="9" type="ORF">CFX0092_A3607</name>
</gene>
<evidence type="ECO:0000313" key="10">
    <source>
        <dbReference type="Proteomes" id="UP000215027"/>
    </source>
</evidence>
<organism evidence="9 10">
    <name type="scientific">Candidatus Promineifilum breve</name>
    <dbReference type="NCBI Taxonomy" id="1806508"/>
    <lineage>
        <taxon>Bacteria</taxon>
        <taxon>Bacillati</taxon>
        <taxon>Chloroflexota</taxon>
        <taxon>Ardenticatenia</taxon>
        <taxon>Candidatus Promineifilales</taxon>
        <taxon>Candidatus Promineifilaceae</taxon>
        <taxon>Candidatus Promineifilum</taxon>
    </lineage>
</organism>
<dbReference type="Gene3D" id="3.30.1370.50">
    <property type="entry name" value="R3H-like domain"/>
    <property type="match status" value="1"/>
</dbReference>
<dbReference type="SMART" id="SM01245">
    <property type="entry name" value="Jag_N"/>
    <property type="match status" value="1"/>
</dbReference>
<dbReference type="RefSeq" id="WP_095044694.1">
    <property type="nucleotide sequence ID" value="NZ_LN890655.1"/>
</dbReference>
<dbReference type="GO" id="GO:0071555">
    <property type="term" value="P:cell wall organization"/>
    <property type="evidence" value="ECO:0007669"/>
    <property type="project" value="UniProtKB-KW"/>
</dbReference>
<dbReference type="GO" id="GO:0009252">
    <property type="term" value="P:peptidoglycan biosynthetic process"/>
    <property type="evidence" value="ECO:0007669"/>
    <property type="project" value="UniProtKB-UniRule"/>
</dbReference>
<keyword evidence="10" id="KW-1185">Reference proteome</keyword>
<evidence type="ECO:0000256" key="1">
    <source>
        <dbReference type="ARBA" id="ARBA00022490"/>
    </source>
</evidence>
<name>A0A160T8J6_9CHLR</name>
<dbReference type="PANTHER" id="PTHR35800">
    <property type="entry name" value="PROTEIN JAG"/>
    <property type="match status" value="1"/>
</dbReference>
<dbReference type="InterPro" id="IPR001374">
    <property type="entry name" value="R3H_dom"/>
</dbReference>
<evidence type="ECO:0000256" key="2">
    <source>
        <dbReference type="ARBA" id="ARBA00022884"/>
    </source>
</evidence>
<keyword evidence="2 6" id="KW-0694">RNA-binding</keyword>
<evidence type="ECO:0000313" key="9">
    <source>
        <dbReference type="EMBL" id="CUS05485.2"/>
    </source>
</evidence>
<dbReference type="InterPro" id="IPR039247">
    <property type="entry name" value="KhpB"/>
</dbReference>
<sequence>MPSYSNQEIESRGPTVDAAIAAGLLRLGLNRDQVTVIVIDEGSRGLLGIGSREAIVRLGPAVVAPAPPAPPVAPPAPRPQTVAPPPAPRPQSVTPPPAPRPATPPPPAKPAPPPVVREAQTEPGEEVTDDTLAAERETAVAVISELLEKMRVPAHVTGYQTEPDDLTGQRVNMIEIGGEDLGVLIGPRGETLDSLQFLSRLMVAHKLHRRANFVVDVEGFRRRREQALTRLAERMAEKARQRGEPIGLEPMSAYERRIIHMTLRDSADVYTESTGEGKQRRVRIIPKE</sequence>
<dbReference type="InterPro" id="IPR038247">
    <property type="entry name" value="Jag_N_dom_sf"/>
</dbReference>
<evidence type="ECO:0000256" key="6">
    <source>
        <dbReference type="HAMAP-Rule" id="MF_00867"/>
    </source>
</evidence>
<feature type="region of interest" description="Disordered" evidence="7">
    <location>
        <begin position="69"/>
        <end position="133"/>
    </location>
</feature>
<dbReference type="HAMAP" id="MF_00867">
    <property type="entry name" value="KhpB"/>
    <property type="match status" value="1"/>
</dbReference>
<dbReference type="Gene3D" id="3.30.30.80">
    <property type="entry name" value="probable RNA-binding protein from clostridium symbiosum atcc 14940"/>
    <property type="match status" value="1"/>
</dbReference>
<keyword evidence="4 6" id="KW-0143">Chaperone</keyword>
<dbReference type="GO" id="GO:0005737">
    <property type="term" value="C:cytoplasm"/>
    <property type="evidence" value="ECO:0007669"/>
    <property type="project" value="UniProtKB-SubCell"/>
</dbReference>
<evidence type="ECO:0000256" key="4">
    <source>
        <dbReference type="ARBA" id="ARBA00023186"/>
    </source>
</evidence>
<feature type="domain" description="R3H" evidence="8">
    <location>
        <begin position="222"/>
        <end position="288"/>
    </location>
</feature>
<comment type="caution">
    <text evidence="6">Lacks conserved residue(s) required for the propagation of feature annotation.</text>
</comment>
<dbReference type="InterPro" id="IPR038008">
    <property type="entry name" value="Jag_KH"/>
</dbReference>
<reference evidence="9" key="1">
    <citation type="submission" date="2016-01" db="EMBL/GenBank/DDBJ databases">
        <authorList>
            <person name="Mcilroy J.S."/>
            <person name="Karst M S."/>
            <person name="Albertsen M."/>
        </authorList>
    </citation>
    <scope>NUCLEOTIDE SEQUENCE</scope>
    <source>
        <strain evidence="9">Cfx-K</strain>
    </source>
</reference>
<comment type="function">
    <text evidence="6">A probable RNA chaperone. Forms a complex with KhpA which binds to cellular RNA and controls its expression. Plays a role in peptidoglycan (PG) homeostasis and cell length regulation.</text>
</comment>
<dbReference type="InterPro" id="IPR034079">
    <property type="entry name" value="R3H_KhpB"/>
</dbReference>
<dbReference type="Pfam" id="PF14804">
    <property type="entry name" value="Jag_N"/>
    <property type="match status" value="1"/>
</dbReference>
<proteinExistence type="inferred from homology"/>
<evidence type="ECO:0000259" key="8">
    <source>
        <dbReference type="PROSITE" id="PS51061"/>
    </source>
</evidence>
<accession>A0A160T8J6</accession>
<dbReference type="NCBIfam" id="NF041568">
    <property type="entry name" value="Jag_EloR"/>
    <property type="match status" value="1"/>
</dbReference>
<comment type="domain">
    <text evidence="6">Has an N-terminal Jag-N domain and 2 RNA-binding domains (KH and R3H).</text>
</comment>
<dbReference type="Gene3D" id="3.30.300.20">
    <property type="match status" value="1"/>
</dbReference>
<keyword evidence="3 6" id="KW-0133">Cell shape</keyword>
<dbReference type="Pfam" id="PF01424">
    <property type="entry name" value="R3H"/>
    <property type="match status" value="1"/>
</dbReference>
<dbReference type="EMBL" id="LN890655">
    <property type="protein sequence ID" value="CUS05485.2"/>
    <property type="molecule type" value="Genomic_DNA"/>
</dbReference>
<dbReference type="GO" id="GO:0003723">
    <property type="term" value="F:RNA binding"/>
    <property type="evidence" value="ECO:0007669"/>
    <property type="project" value="UniProtKB-UniRule"/>
</dbReference>
<comment type="similarity">
    <text evidence="6">Belongs to the KhpB RNA-binding protein family.</text>
</comment>
<dbReference type="PANTHER" id="PTHR35800:SF1">
    <property type="entry name" value="RNA-BINDING PROTEIN KHPB"/>
    <property type="match status" value="1"/>
</dbReference>
<dbReference type="KEGG" id="pbf:CFX0092_A3607"/>
<keyword evidence="1 6" id="KW-0963">Cytoplasm</keyword>
<dbReference type="SMART" id="SM00393">
    <property type="entry name" value="R3H"/>
    <property type="match status" value="1"/>
</dbReference>
<evidence type="ECO:0000256" key="3">
    <source>
        <dbReference type="ARBA" id="ARBA00022960"/>
    </source>
</evidence>
<evidence type="ECO:0000256" key="7">
    <source>
        <dbReference type="SAM" id="MobiDB-lite"/>
    </source>
</evidence>
<protein>
    <recommendedName>
        <fullName evidence="6">RNA-binding protein KhpB</fullName>
    </recommendedName>
    <alternativeName>
        <fullName evidence="6">RNA-binding protein EloR</fullName>
    </alternativeName>
</protein>
<dbReference type="CDD" id="cd02644">
    <property type="entry name" value="R3H_jag"/>
    <property type="match status" value="1"/>
</dbReference>
<feature type="compositionally biased region" description="Pro residues" evidence="7">
    <location>
        <begin position="69"/>
        <end position="115"/>
    </location>
</feature>
<comment type="subunit">
    <text evidence="6">Forms a complex with KhpA.</text>
</comment>